<evidence type="ECO:0000256" key="7">
    <source>
        <dbReference type="RuleBase" id="RU004057"/>
    </source>
</evidence>
<protein>
    <submittedName>
        <fullName evidence="11">Flagellar motor protein</fullName>
    </submittedName>
</protein>
<dbReference type="PANTHER" id="PTHR30433:SF3">
    <property type="entry name" value="MOTILITY PROTEIN A"/>
    <property type="match status" value="1"/>
</dbReference>
<keyword evidence="11" id="KW-0969">Cilium</keyword>
<dbReference type="GO" id="GO:0015031">
    <property type="term" value="P:protein transport"/>
    <property type="evidence" value="ECO:0007669"/>
    <property type="project" value="UniProtKB-KW"/>
</dbReference>
<evidence type="ECO:0000256" key="8">
    <source>
        <dbReference type="SAM" id="Phobius"/>
    </source>
</evidence>
<evidence type="ECO:0000259" key="9">
    <source>
        <dbReference type="Pfam" id="PF01618"/>
    </source>
</evidence>
<comment type="caution">
    <text evidence="11">The sequence shown here is derived from an EMBL/GenBank/DDBJ whole genome shotgun (WGS) entry which is preliminary data.</text>
</comment>
<keyword evidence="11" id="KW-0282">Flagellum</keyword>
<keyword evidence="2" id="KW-1003">Cell membrane</keyword>
<name>A0A0W0TVF6_LEGER</name>
<dbReference type="PATRIC" id="fig|448.7.peg.347"/>
<dbReference type="GO" id="GO:0006935">
    <property type="term" value="P:chemotaxis"/>
    <property type="evidence" value="ECO:0007669"/>
    <property type="project" value="InterPro"/>
</dbReference>
<reference evidence="11 12" key="1">
    <citation type="submission" date="2015-11" db="EMBL/GenBank/DDBJ databases">
        <title>Genomic analysis of 38 Legionella species identifies large and diverse effector repertoires.</title>
        <authorList>
            <person name="Burstein D."/>
            <person name="Amaro F."/>
            <person name="Zusman T."/>
            <person name="Lifshitz Z."/>
            <person name="Cohen O."/>
            <person name="Gilbert J.A."/>
            <person name="Pupko T."/>
            <person name="Shuman H.A."/>
            <person name="Segal G."/>
        </authorList>
    </citation>
    <scope>NUCLEOTIDE SEQUENCE [LARGE SCALE GENOMIC DNA]</scope>
    <source>
        <strain evidence="11 12">SE-32A-C8</strain>
    </source>
</reference>
<keyword evidence="7" id="KW-0653">Protein transport</keyword>
<evidence type="ECO:0000256" key="2">
    <source>
        <dbReference type="ARBA" id="ARBA00022475"/>
    </source>
</evidence>
<comment type="subcellular location">
    <subcellularLocation>
        <location evidence="1">Cell membrane</location>
        <topology evidence="1">Multi-pass membrane protein</topology>
    </subcellularLocation>
    <subcellularLocation>
        <location evidence="7">Membrane</location>
        <topology evidence="7">Multi-pass membrane protein</topology>
    </subcellularLocation>
</comment>
<evidence type="ECO:0000256" key="5">
    <source>
        <dbReference type="ARBA" id="ARBA00022989"/>
    </source>
</evidence>
<evidence type="ECO:0000256" key="4">
    <source>
        <dbReference type="ARBA" id="ARBA00022779"/>
    </source>
</evidence>
<keyword evidence="4" id="KW-0283">Flagellar rotation</keyword>
<keyword evidence="3 8" id="KW-0812">Transmembrane</keyword>
<keyword evidence="11" id="KW-0966">Cell projection</keyword>
<evidence type="ECO:0000256" key="3">
    <source>
        <dbReference type="ARBA" id="ARBA00022692"/>
    </source>
</evidence>
<dbReference type="NCBIfam" id="NF006583">
    <property type="entry name" value="PRK09109.1"/>
    <property type="match status" value="1"/>
</dbReference>
<evidence type="ECO:0000259" key="10">
    <source>
        <dbReference type="Pfam" id="PF20560"/>
    </source>
</evidence>
<feature type="transmembrane region" description="Helical" evidence="8">
    <location>
        <begin position="156"/>
        <end position="173"/>
    </location>
</feature>
<comment type="similarity">
    <text evidence="7">Belongs to the exbB/tolQ family.</text>
</comment>
<dbReference type="PANTHER" id="PTHR30433">
    <property type="entry name" value="CHEMOTAXIS PROTEIN MOTA"/>
    <property type="match status" value="1"/>
</dbReference>
<evidence type="ECO:0000256" key="6">
    <source>
        <dbReference type="ARBA" id="ARBA00023136"/>
    </source>
</evidence>
<dbReference type="Pfam" id="PF20560">
    <property type="entry name" value="MotA_N"/>
    <property type="match status" value="1"/>
</dbReference>
<dbReference type="GO" id="GO:0005886">
    <property type="term" value="C:plasma membrane"/>
    <property type="evidence" value="ECO:0007669"/>
    <property type="project" value="UniProtKB-SubCell"/>
</dbReference>
<evidence type="ECO:0000256" key="1">
    <source>
        <dbReference type="ARBA" id="ARBA00004651"/>
    </source>
</evidence>
<organism evidence="11 12">
    <name type="scientific">Legionella erythra</name>
    <dbReference type="NCBI Taxonomy" id="448"/>
    <lineage>
        <taxon>Bacteria</taxon>
        <taxon>Pseudomonadati</taxon>
        <taxon>Pseudomonadota</taxon>
        <taxon>Gammaproteobacteria</taxon>
        <taxon>Legionellales</taxon>
        <taxon>Legionellaceae</taxon>
        <taxon>Legionella</taxon>
    </lineage>
</organism>
<dbReference type="RefSeq" id="WP_058525511.1">
    <property type="nucleotide sequence ID" value="NZ_CAAAHY010000001.1"/>
</dbReference>
<dbReference type="Proteomes" id="UP000054773">
    <property type="component" value="Unassembled WGS sequence"/>
</dbReference>
<dbReference type="InterPro" id="IPR047055">
    <property type="entry name" value="MotA-like"/>
</dbReference>
<dbReference type="EMBL" id="LNYA01000003">
    <property type="protein sequence ID" value="KTC99430.1"/>
    <property type="molecule type" value="Genomic_DNA"/>
</dbReference>
<dbReference type="GO" id="GO:0071978">
    <property type="term" value="P:bacterial-type flagellum-dependent swarming motility"/>
    <property type="evidence" value="ECO:0007669"/>
    <property type="project" value="InterPro"/>
</dbReference>
<feature type="transmembrane region" description="Helical" evidence="8">
    <location>
        <begin position="31"/>
        <end position="49"/>
    </location>
</feature>
<proteinExistence type="inferred from homology"/>
<keyword evidence="5 8" id="KW-1133">Transmembrane helix</keyword>
<keyword evidence="7" id="KW-0813">Transport</keyword>
<gene>
    <name evidence="11" type="primary">motC</name>
    <name evidence="11" type="ORF">Lery_0331</name>
</gene>
<dbReference type="Pfam" id="PF01618">
    <property type="entry name" value="MotA_ExbB"/>
    <property type="match status" value="1"/>
</dbReference>
<dbReference type="InterPro" id="IPR002898">
    <property type="entry name" value="MotA_ExbB_proton_chnl"/>
</dbReference>
<feature type="domain" description="Motility protein A N-terminal" evidence="10">
    <location>
        <begin position="7"/>
        <end position="84"/>
    </location>
</feature>
<dbReference type="STRING" id="448.Lery_0331"/>
<keyword evidence="12" id="KW-1185">Reference proteome</keyword>
<dbReference type="OrthoDB" id="9806929at2"/>
<evidence type="ECO:0000313" key="11">
    <source>
        <dbReference type="EMBL" id="KTC99430.1"/>
    </source>
</evidence>
<dbReference type="AlphaFoldDB" id="A0A0W0TVF6"/>
<accession>A0A0W0TVF6</accession>
<feature type="transmembrane region" description="Helical" evidence="8">
    <location>
        <begin position="179"/>
        <end position="200"/>
    </location>
</feature>
<feature type="domain" description="MotA/TolQ/ExbB proton channel" evidence="9">
    <location>
        <begin position="102"/>
        <end position="217"/>
    </location>
</feature>
<sequence length="260" mass="28218">MDGLTLLGLVTGLSAIIIGQMFEGGELNSLLNLPALVIVMGGTMGAVMVQTPLSTFKRAFKILPWIIRPPKYAFDQTREQLVDLARRARQYGLLSLEDFMEQEPNPLMRQGLELLVIGMDKKNVRQILEAEIDRREAHDLHAAHVFESMGGYSPTIGILGAVLGLIQVMRNLAEPGELGAGIAVAFVATIYGVGLANLMFLPIANKIKSCVANQVHHDEMLVEGLVAMAGGESPNMLSLKLNNFGQHHQHAKKAKQGSST</sequence>
<evidence type="ECO:0000313" key="12">
    <source>
        <dbReference type="Proteomes" id="UP000054773"/>
    </source>
</evidence>
<keyword evidence="6 8" id="KW-0472">Membrane</keyword>
<dbReference type="InterPro" id="IPR046786">
    <property type="entry name" value="MotA_N"/>
</dbReference>